<accession>A0A2T1N7C9</accession>
<reference evidence="2 3" key="1">
    <citation type="submission" date="2018-03" db="EMBL/GenBank/DDBJ databases">
        <title>Mesoflavibacter sp. HG37 and Mesoflavibacter sp. HG96 sp.nov., two marine bacteria isolated from seawater of Western Pacific Ocean.</title>
        <authorList>
            <person name="Cheng H."/>
            <person name="Wu Y.-H."/>
            <person name="Guo L.-L."/>
            <person name="Xu X.-W."/>
        </authorList>
    </citation>
    <scope>NUCLEOTIDE SEQUENCE [LARGE SCALE GENOMIC DNA]</scope>
    <source>
        <strain evidence="2 3">KCTC 42117</strain>
    </source>
</reference>
<keyword evidence="3" id="KW-1185">Reference proteome</keyword>
<organism evidence="2 3">
    <name type="scientific">Mesoflavibacter zeaxanthinifaciens subsp. sabulilitoris</name>
    <dbReference type="NCBI Taxonomy" id="1520893"/>
    <lineage>
        <taxon>Bacteria</taxon>
        <taxon>Pseudomonadati</taxon>
        <taxon>Bacteroidota</taxon>
        <taxon>Flavobacteriia</taxon>
        <taxon>Flavobacteriales</taxon>
        <taxon>Flavobacteriaceae</taxon>
        <taxon>Mesoflavibacter</taxon>
    </lineage>
</organism>
<keyword evidence="1" id="KW-0472">Membrane</keyword>
<proteinExistence type="predicted"/>
<dbReference type="PANTHER" id="PTHR41282:SF1">
    <property type="entry name" value="CONSERVED TRANSMEMBRANE PROTEIN-RELATED"/>
    <property type="match status" value="1"/>
</dbReference>
<evidence type="ECO:0000256" key="1">
    <source>
        <dbReference type="SAM" id="Phobius"/>
    </source>
</evidence>
<keyword evidence="1" id="KW-1133">Transmembrane helix</keyword>
<evidence type="ECO:0008006" key="4">
    <source>
        <dbReference type="Google" id="ProtNLM"/>
    </source>
</evidence>
<feature type="transmembrane region" description="Helical" evidence="1">
    <location>
        <begin position="176"/>
        <end position="197"/>
    </location>
</feature>
<evidence type="ECO:0000313" key="3">
    <source>
        <dbReference type="Proteomes" id="UP000238430"/>
    </source>
</evidence>
<feature type="transmembrane region" description="Helical" evidence="1">
    <location>
        <begin position="87"/>
        <end position="108"/>
    </location>
</feature>
<feature type="transmembrane region" description="Helical" evidence="1">
    <location>
        <begin position="147"/>
        <end position="170"/>
    </location>
</feature>
<feature type="transmembrane region" description="Helical" evidence="1">
    <location>
        <begin position="217"/>
        <end position="237"/>
    </location>
</feature>
<feature type="transmembrane region" description="Helical" evidence="1">
    <location>
        <begin position="62"/>
        <end position="80"/>
    </location>
</feature>
<dbReference type="OrthoDB" id="116480at2"/>
<dbReference type="RefSeq" id="WP_106679827.1">
    <property type="nucleotide sequence ID" value="NZ_JACHWV010000004.1"/>
</dbReference>
<dbReference type="PANTHER" id="PTHR41282">
    <property type="entry name" value="CONSERVED TRANSMEMBRANE PROTEIN-RELATED"/>
    <property type="match status" value="1"/>
</dbReference>
<gene>
    <name evidence="2" type="ORF">C7H61_11180</name>
</gene>
<feature type="transmembrane region" description="Helical" evidence="1">
    <location>
        <begin position="114"/>
        <end position="135"/>
    </location>
</feature>
<protein>
    <recommendedName>
        <fullName evidence="4">Bax inhibitor-1/YccA family protein</fullName>
    </recommendedName>
</protein>
<dbReference type="Proteomes" id="UP000238430">
    <property type="component" value="Unassembled WGS sequence"/>
</dbReference>
<name>A0A2T1N7C9_9FLAO</name>
<comment type="caution">
    <text evidence="2">The sequence shown here is derived from an EMBL/GenBank/DDBJ whole genome shotgun (WGS) entry which is preliminary data.</text>
</comment>
<feature type="transmembrane region" description="Helical" evidence="1">
    <location>
        <begin position="32"/>
        <end position="50"/>
    </location>
</feature>
<dbReference type="AlphaFoldDB" id="A0A2T1N7C9"/>
<dbReference type="EMBL" id="PXOT01000025">
    <property type="protein sequence ID" value="PSG87768.1"/>
    <property type="molecule type" value="Genomic_DNA"/>
</dbReference>
<keyword evidence="1" id="KW-0812">Transmembrane</keyword>
<sequence length="246" mass="28121">MAFLDKTSNPVFDRYFWEDNQSNPKKMTVTGIMLKTVYCLIVITAIVVSIWKLHTQGTNIKWFAPGGGIAALIISIVLSVRQHWAHILVPLYAVAKGFFLGGITAYAQAKFPEIPYQAVGVTIVTFFVMLLLYQTRIIVVTKKLRSIIITVCASIFVTYLISWILSFFGIKSFIWGTSWFAIGFNIFAAVFASLSLLLDFDFIERQKHRAPKYKEWLATWGLLATLIWLYVEILRLMKKFALKFPK</sequence>
<dbReference type="InterPro" id="IPR010539">
    <property type="entry name" value="BaxI_1-like"/>
</dbReference>
<dbReference type="Pfam" id="PF12811">
    <property type="entry name" value="BaxI_1"/>
    <property type="match status" value="1"/>
</dbReference>
<evidence type="ECO:0000313" key="2">
    <source>
        <dbReference type="EMBL" id="PSG87768.1"/>
    </source>
</evidence>